<dbReference type="Proteomes" id="UP000030746">
    <property type="component" value="Unassembled WGS sequence"/>
</dbReference>
<dbReference type="CTD" id="20240324"/>
<evidence type="ECO:0000313" key="2">
    <source>
        <dbReference type="EMBL" id="ESO87539.1"/>
    </source>
</evidence>
<reference evidence="2 3" key="1">
    <citation type="journal article" date="2013" name="Nature">
        <title>Insights into bilaterian evolution from three spiralian genomes.</title>
        <authorList>
            <person name="Simakov O."/>
            <person name="Marletaz F."/>
            <person name="Cho S.J."/>
            <person name="Edsinger-Gonzales E."/>
            <person name="Havlak P."/>
            <person name="Hellsten U."/>
            <person name="Kuo D.H."/>
            <person name="Larsson T."/>
            <person name="Lv J."/>
            <person name="Arendt D."/>
            <person name="Savage R."/>
            <person name="Osoegawa K."/>
            <person name="de Jong P."/>
            <person name="Grimwood J."/>
            <person name="Chapman J.A."/>
            <person name="Shapiro H."/>
            <person name="Aerts A."/>
            <person name="Otillar R.P."/>
            <person name="Terry A.Y."/>
            <person name="Boore J.L."/>
            <person name="Grigoriev I.V."/>
            <person name="Lindberg D.R."/>
            <person name="Seaver E.C."/>
            <person name="Weisblat D.A."/>
            <person name="Putnam N.H."/>
            <person name="Rokhsar D.S."/>
        </authorList>
    </citation>
    <scope>NUCLEOTIDE SEQUENCE [LARGE SCALE GENOMIC DNA]</scope>
</reference>
<dbReference type="KEGG" id="lgi:LOTGIDRAFT_166422"/>
<dbReference type="EMBL" id="KB202883">
    <property type="protein sequence ID" value="ESO87539.1"/>
    <property type="molecule type" value="Genomic_DNA"/>
</dbReference>
<keyword evidence="1" id="KW-0175">Coiled coil</keyword>
<dbReference type="AlphaFoldDB" id="V4BF77"/>
<dbReference type="HOGENOM" id="CLU_744507_0_0_1"/>
<keyword evidence="3" id="KW-1185">Reference proteome</keyword>
<protein>
    <submittedName>
        <fullName evidence="2">Uncharacterized protein</fullName>
    </submittedName>
</protein>
<dbReference type="RefSeq" id="XP_009061735.1">
    <property type="nucleotide sequence ID" value="XM_009063487.1"/>
</dbReference>
<gene>
    <name evidence="2" type="ORF">LOTGIDRAFT_166422</name>
</gene>
<proteinExistence type="predicted"/>
<accession>V4BF77</accession>
<feature type="coiled-coil region" evidence="1">
    <location>
        <begin position="264"/>
        <end position="329"/>
    </location>
</feature>
<organism evidence="2 3">
    <name type="scientific">Lottia gigantea</name>
    <name type="common">Giant owl limpet</name>
    <dbReference type="NCBI Taxonomy" id="225164"/>
    <lineage>
        <taxon>Eukaryota</taxon>
        <taxon>Metazoa</taxon>
        <taxon>Spiralia</taxon>
        <taxon>Lophotrochozoa</taxon>
        <taxon>Mollusca</taxon>
        <taxon>Gastropoda</taxon>
        <taxon>Patellogastropoda</taxon>
        <taxon>Lottioidea</taxon>
        <taxon>Lottiidae</taxon>
        <taxon>Lottia</taxon>
    </lineage>
</organism>
<name>V4BF77_LOTGI</name>
<dbReference type="GeneID" id="20240324"/>
<evidence type="ECO:0000256" key="1">
    <source>
        <dbReference type="SAM" id="Coils"/>
    </source>
</evidence>
<dbReference type="OrthoDB" id="6288024at2759"/>
<dbReference type="OMA" id="FMTELYE"/>
<evidence type="ECO:0000313" key="3">
    <source>
        <dbReference type="Proteomes" id="UP000030746"/>
    </source>
</evidence>
<sequence>MNEAICSPPKLRRLVHLDKEFGVVSTTSPIFSPLLEKNCKKLPIPRLKIPDSFNNLPVQSSPLSIPQQSPRRSVAASPLVMAHPITSSVKASLAPVKEIPSSLSMESQIVDGALENVVSLPQMVTDVSLVQKCQSNAISKHMQVLAQLETQVQKEEKKNSEMLLDISSMTKKIYVTEDLVNKKHKSCEVLEEEIEQMVINNSAIEKSRYLKLKEIEKEKSWKYNLKRAVAFNYEIFLDSHSVITDNEIHRNEENSRYIISGEKEEEIKKEIKELQSTQFDLEKQLENADIQVTRLLVVTVNYTFARRQTDQVNKQIDKVQQNINVLHKRNAAQLTRLKRQVKDQQFRHQQWLDQISHLNKIISDLQQQIDEC</sequence>
<feature type="coiled-coil region" evidence="1">
    <location>
        <begin position="138"/>
        <end position="207"/>
    </location>
</feature>